<name>A0A242MJK1_CABSO</name>
<sequence>MIVFDSMKVKALCSIQERGFVAALHNLFGFPPVVHCLGAGWAMQTEFGISHRWDAEQVVRWLKRCVPGA</sequence>
<gene>
    <name evidence="1" type="ORF">PAMC26510_23315</name>
</gene>
<protein>
    <submittedName>
        <fullName evidence="1">Uncharacterized protein</fullName>
    </submittedName>
</protein>
<dbReference type="Proteomes" id="UP000194546">
    <property type="component" value="Unassembled WGS sequence"/>
</dbReference>
<organism evidence="1 2">
    <name type="scientific">Caballeronia sordidicola</name>
    <name type="common">Burkholderia sordidicola</name>
    <dbReference type="NCBI Taxonomy" id="196367"/>
    <lineage>
        <taxon>Bacteria</taxon>
        <taxon>Pseudomonadati</taxon>
        <taxon>Pseudomonadota</taxon>
        <taxon>Betaproteobacteria</taxon>
        <taxon>Burkholderiales</taxon>
        <taxon>Burkholderiaceae</taxon>
        <taxon>Caballeronia</taxon>
    </lineage>
</organism>
<dbReference type="RefSeq" id="WP_144022205.1">
    <property type="nucleotide sequence ID" value="NZ_NBTY01000127.1"/>
</dbReference>
<reference evidence="1 2" key="1">
    <citation type="submission" date="2017-03" db="EMBL/GenBank/DDBJ databases">
        <title>Genome analysis of strain PAMC 26510.</title>
        <authorList>
            <person name="Oh H.-M."/>
            <person name="Yang J.-A."/>
        </authorList>
    </citation>
    <scope>NUCLEOTIDE SEQUENCE [LARGE SCALE GENOMIC DNA]</scope>
    <source>
        <strain evidence="1 2">PAMC 26510</strain>
    </source>
</reference>
<evidence type="ECO:0000313" key="2">
    <source>
        <dbReference type="Proteomes" id="UP000194546"/>
    </source>
</evidence>
<dbReference type="EMBL" id="NBTY01000127">
    <property type="protein sequence ID" value="OTP71341.1"/>
    <property type="molecule type" value="Genomic_DNA"/>
</dbReference>
<accession>A0A242MJK1</accession>
<proteinExistence type="predicted"/>
<comment type="caution">
    <text evidence="1">The sequence shown here is derived from an EMBL/GenBank/DDBJ whole genome shotgun (WGS) entry which is preliminary data.</text>
</comment>
<dbReference type="AlphaFoldDB" id="A0A242MJK1"/>
<evidence type="ECO:0000313" key="1">
    <source>
        <dbReference type="EMBL" id="OTP71341.1"/>
    </source>
</evidence>